<dbReference type="EMBL" id="BAABGT010000012">
    <property type="protein sequence ID" value="GAA4538182.1"/>
    <property type="molecule type" value="Genomic_DNA"/>
</dbReference>
<dbReference type="Proteomes" id="UP001501598">
    <property type="component" value="Unassembled WGS sequence"/>
</dbReference>
<evidence type="ECO:0000259" key="1">
    <source>
        <dbReference type="Pfam" id="PF08241"/>
    </source>
</evidence>
<name>A0ABP8RGY4_9PSEU</name>
<evidence type="ECO:0000313" key="2">
    <source>
        <dbReference type="EMBL" id="GAA4538182.1"/>
    </source>
</evidence>
<reference evidence="3" key="1">
    <citation type="journal article" date="2019" name="Int. J. Syst. Evol. Microbiol.">
        <title>The Global Catalogue of Microorganisms (GCM) 10K type strain sequencing project: providing services to taxonomists for standard genome sequencing and annotation.</title>
        <authorList>
            <consortium name="The Broad Institute Genomics Platform"/>
            <consortium name="The Broad Institute Genome Sequencing Center for Infectious Disease"/>
            <person name="Wu L."/>
            <person name="Ma J."/>
        </authorList>
    </citation>
    <scope>NUCLEOTIDE SEQUENCE [LARGE SCALE GENOMIC DNA]</scope>
    <source>
        <strain evidence="3">JCM 17906</strain>
    </source>
</reference>
<dbReference type="CDD" id="cd02440">
    <property type="entry name" value="AdoMet_MTases"/>
    <property type="match status" value="1"/>
</dbReference>
<evidence type="ECO:0000313" key="3">
    <source>
        <dbReference type="Proteomes" id="UP001501598"/>
    </source>
</evidence>
<comment type="caution">
    <text evidence="2">The sequence shown here is derived from an EMBL/GenBank/DDBJ whole genome shotgun (WGS) entry which is preliminary data.</text>
</comment>
<dbReference type="Pfam" id="PF08241">
    <property type="entry name" value="Methyltransf_11"/>
    <property type="match status" value="1"/>
</dbReference>
<feature type="domain" description="Methyltransferase type 11" evidence="1">
    <location>
        <begin position="42"/>
        <end position="138"/>
    </location>
</feature>
<proteinExistence type="predicted"/>
<dbReference type="Gene3D" id="3.40.50.150">
    <property type="entry name" value="Vaccinia Virus protein VP39"/>
    <property type="match status" value="1"/>
</dbReference>
<dbReference type="InterPro" id="IPR029063">
    <property type="entry name" value="SAM-dependent_MTases_sf"/>
</dbReference>
<accession>A0ABP8RGY4</accession>
<dbReference type="SUPFAM" id="SSF53335">
    <property type="entry name" value="S-adenosyl-L-methionine-dependent methyltransferases"/>
    <property type="match status" value="1"/>
</dbReference>
<sequence>MTLSFDDEGTRAMERTYTTPDVVRQRAQTLALLAPAPGERILDVGSGPGFLLAQLAEAVGSGGAVRGLDPSPSMNAVATARCAALPQVEVVQGGAERLPFADGEFDAVVSTQVYEYVADIAGAFAEVARVLRPGGRVLVLDTDWDSVVWAVTDRERHRRVMEAWDAHLVDPHLPVSLARRLTEAGLSVTGQQVIPILNVSPDPDTFSVHILRTIATYVRDRLPAGEADAWQEDVLGGDYLFSINRYCVLAYRPAAASPAS</sequence>
<protein>
    <recommendedName>
        <fullName evidence="1">Methyltransferase type 11 domain-containing protein</fullName>
    </recommendedName>
</protein>
<keyword evidence="3" id="KW-1185">Reference proteome</keyword>
<dbReference type="InterPro" id="IPR050508">
    <property type="entry name" value="Methyltransf_Superfamily"/>
</dbReference>
<dbReference type="PANTHER" id="PTHR42912:SF95">
    <property type="entry name" value="METHYLTRANSFERASE TYPE 11 DOMAIN-CONTAINING PROTEIN"/>
    <property type="match status" value="1"/>
</dbReference>
<organism evidence="2 3">
    <name type="scientific">Pseudonocardia xishanensis</name>
    <dbReference type="NCBI Taxonomy" id="630995"/>
    <lineage>
        <taxon>Bacteria</taxon>
        <taxon>Bacillati</taxon>
        <taxon>Actinomycetota</taxon>
        <taxon>Actinomycetes</taxon>
        <taxon>Pseudonocardiales</taxon>
        <taxon>Pseudonocardiaceae</taxon>
        <taxon>Pseudonocardia</taxon>
    </lineage>
</organism>
<gene>
    <name evidence="2" type="ORF">GCM10023175_07770</name>
</gene>
<dbReference type="InterPro" id="IPR013216">
    <property type="entry name" value="Methyltransf_11"/>
</dbReference>
<dbReference type="PANTHER" id="PTHR42912">
    <property type="entry name" value="METHYLTRANSFERASE"/>
    <property type="match status" value="1"/>
</dbReference>
<dbReference type="RefSeq" id="WP_345412711.1">
    <property type="nucleotide sequence ID" value="NZ_BAABGT010000012.1"/>
</dbReference>